<keyword evidence="2" id="KW-1185">Reference proteome</keyword>
<dbReference type="InterPro" id="IPR010512">
    <property type="entry name" value="DUF1091"/>
</dbReference>
<proteinExistence type="predicted"/>
<dbReference type="VEuPathDB" id="VectorBase:ASTEI20_041766"/>
<dbReference type="Proteomes" id="UP000076408">
    <property type="component" value="Unassembled WGS sequence"/>
</dbReference>
<reference evidence="1" key="2">
    <citation type="submission" date="2020-05" db="UniProtKB">
        <authorList>
            <consortium name="EnsemblMetazoa"/>
        </authorList>
    </citation>
    <scope>IDENTIFICATION</scope>
    <source>
        <strain evidence="1">Indian</strain>
    </source>
</reference>
<name>A0A182Y6N0_ANOST</name>
<reference evidence="2" key="1">
    <citation type="journal article" date="2014" name="Genome Biol.">
        <title>Genome analysis of a major urban malaria vector mosquito, Anopheles stephensi.</title>
        <authorList>
            <person name="Jiang X."/>
            <person name="Peery A."/>
            <person name="Hall A.B."/>
            <person name="Sharma A."/>
            <person name="Chen X.G."/>
            <person name="Waterhouse R.M."/>
            <person name="Komissarov A."/>
            <person name="Riehle M.M."/>
            <person name="Shouche Y."/>
            <person name="Sharakhova M.V."/>
            <person name="Lawson D."/>
            <person name="Pakpour N."/>
            <person name="Arensburger P."/>
            <person name="Davidson V.L."/>
            <person name="Eiglmeier K."/>
            <person name="Emrich S."/>
            <person name="George P."/>
            <person name="Kennedy R.C."/>
            <person name="Mane S.P."/>
            <person name="Maslen G."/>
            <person name="Oringanje C."/>
            <person name="Qi Y."/>
            <person name="Settlage R."/>
            <person name="Tojo M."/>
            <person name="Tubio J.M."/>
            <person name="Unger M.F."/>
            <person name="Wang B."/>
            <person name="Vernick K.D."/>
            <person name="Ribeiro J.M."/>
            <person name="James A.A."/>
            <person name="Michel K."/>
            <person name="Riehle M.A."/>
            <person name="Luckhart S."/>
            <person name="Sharakhov I.V."/>
            <person name="Tu Z."/>
        </authorList>
    </citation>
    <scope>NUCLEOTIDE SEQUENCE [LARGE SCALE GENOMIC DNA]</scope>
    <source>
        <strain evidence="2">Indian</strain>
    </source>
</reference>
<dbReference type="VEuPathDB" id="VectorBase:ASTE005226"/>
<dbReference type="PANTHER" id="PTHR20898">
    <property type="entry name" value="DAEDALUS ON 3-RELATED-RELATED"/>
    <property type="match status" value="1"/>
</dbReference>
<accession>A0A182Y6N0</accession>
<dbReference type="VEuPathDB" id="VectorBase:ASTEI20_039477"/>
<evidence type="ECO:0000313" key="1">
    <source>
        <dbReference type="EnsemblMetazoa" id="ASTEI04116-PA"/>
    </source>
</evidence>
<dbReference type="PANTHER" id="PTHR20898:SF0">
    <property type="entry name" value="DAEDALUS ON 3-RELATED"/>
    <property type="match status" value="1"/>
</dbReference>
<sequence length="388" mass="45116">MDLRLATRSNGTIIRGFFSLFWCLVVVVSGMAAATNDFTMWNKTQTYELQMTRMLCIDTPYLVTELLECRITLRRNQMPLLHVVIHVPDVYTYIVIQYRLYYKFKTYQPFLIGGELEVCTTLTQSEQGTLHDPLTVYALKVLKHFLPGVIVPCPHGNRTYVVDSVFRKEYAPQSVPAGDYRMDLRFATRSNVTMLSLQGFFSARRKGILGSMLECAKAKDTSSDMHNRTRIFQVQIKRFVCVETPYQQTELLECRTVLRRNRLPLFLVSLRAPQTIDYAMIHLKLNYKFNTYQPFLINDQVEGCEYLRTLKNDPFSIYVYDVVRQILPALVRPCPQGKQTYNQTIEFKESYAPKSVPAGDYRFDVRISNRENVTLIAVEVFDLKFQLQ</sequence>
<dbReference type="Pfam" id="PF06477">
    <property type="entry name" value="DUF1091"/>
    <property type="match status" value="2"/>
</dbReference>
<dbReference type="EnsemblMetazoa" id="ASTEI04116-RA">
    <property type="protein sequence ID" value="ASTEI04116-PA"/>
    <property type="gene ID" value="ASTEI04116"/>
</dbReference>
<dbReference type="AlphaFoldDB" id="A0A182Y6N0"/>
<evidence type="ECO:0000313" key="2">
    <source>
        <dbReference type="Proteomes" id="UP000076408"/>
    </source>
</evidence>
<organism evidence="1 2">
    <name type="scientific">Anopheles stephensi</name>
    <name type="common">Indo-Pakistan malaria mosquito</name>
    <dbReference type="NCBI Taxonomy" id="30069"/>
    <lineage>
        <taxon>Eukaryota</taxon>
        <taxon>Metazoa</taxon>
        <taxon>Ecdysozoa</taxon>
        <taxon>Arthropoda</taxon>
        <taxon>Hexapoda</taxon>
        <taxon>Insecta</taxon>
        <taxon>Pterygota</taxon>
        <taxon>Neoptera</taxon>
        <taxon>Endopterygota</taxon>
        <taxon>Diptera</taxon>
        <taxon>Nematocera</taxon>
        <taxon>Culicoidea</taxon>
        <taxon>Culicidae</taxon>
        <taxon>Anophelinae</taxon>
        <taxon>Anopheles</taxon>
    </lineage>
</organism>
<protein>
    <submittedName>
        <fullName evidence="1">Uncharacterized protein</fullName>
    </submittedName>
</protein>
<dbReference type="VEuPathDB" id="VectorBase:ASTEI04116"/>